<keyword evidence="3" id="KW-1185">Reference proteome</keyword>
<dbReference type="CDD" id="cd00090">
    <property type="entry name" value="HTH_ARSR"/>
    <property type="match status" value="1"/>
</dbReference>
<dbReference type="SMART" id="SM00418">
    <property type="entry name" value="HTH_ARSR"/>
    <property type="match status" value="1"/>
</dbReference>
<dbReference type="InterPro" id="IPR011991">
    <property type="entry name" value="ArsR-like_HTH"/>
</dbReference>
<dbReference type="InterPro" id="IPR001845">
    <property type="entry name" value="HTH_ArsR_DNA-bd_dom"/>
</dbReference>
<accession>A0A917SFI6</accession>
<evidence type="ECO:0000313" key="2">
    <source>
        <dbReference type="EMBL" id="GGL79037.1"/>
    </source>
</evidence>
<dbReference type="Pfam" id="PF12840">
    <property type="entry name" value="HTH_20"/>
    <property type="match status" value="1"/>
</dbReference>
<proteinExistence type="predicted"/>
<dbReference type="RefSeq" id="WP_229670437.1">
    <property type="nucleotide sequence ID" value="NZ_BMMZ01000014.1"/>
</dbReference>
<evidence type="ECO:0000313" key="3">
    <source>
        <dbReference type="Proteomes" id="UP000613840"/>
    </source>
</evidence>
<reference evidence="2" key="2">
    <citation type="submission" date="2020-09" db="EMBL/GenBank/DDBJ databases">
        <authorList>
            <person name="Sun Q."/>
            <person name="Zhou Y."/>
        </authorList>
    </citation>
    <scope>NUCLEOTIDE SEQUENCE</scope>
    <source>
        <strain evidence="2">CGMCC 4.7306</strain>
    </source>
</reference>
<reference evidence="2" key="1">
    <citation type="journal article" date="2014" name="Int. J. Syst. Evol. Microbiol.">
        <title>Complete genome sequence of Corynebacterium casei LMG S-19264T (=DSM 44701T), isolated from a smear-ripened cheese.</title>
        <authorList>
            <consortium name="US DOE Joint Genome Institute (JGI-PGF)"/>
            <person name="Walter F."/>
            <person name="Albersmeier A."/>
            <person name="Kalinowski J."/>
            <person name="Ruckert C."/>
        </authorList>
    </citation>
    <scope>NUCLEOTIDE SEQUENCE</scope>
    <source>
        <strain evidence="2">CGMCC 4.7306</strain>
    </source>
</reference>
<feature type="domain" description="HTH arsR-type" evidence="1">
    <location>
        <begin position="13"/>
        <end position="106"/>
    </location>
</feature>
<dbReference type="Gene3D" id="1.10.10.10">
    <property type="entry name" value="Winged helix-like DNA-binding domain superfamily/Winged helix DNA-binding domain"/>
    <property type="match status" value="1"/>
</dbReference>
<sequence length="194" mass="21522">MANLLGDVELDARGMRALAHPVRLAILRQLRENGPNTATGLSPEVGASPSVTSWHLRHLAEHGLVEDAPGDGHGRKRWWRAAGKGFRFTAAVEDPEAATLLRDALERSEGDLVAEWSTHTRPRLEVEWLQVASRWNTGLIATPDELRRFDRALEELVAQLVNRDPDDIPDGARAVRMLHYLLPAAPSEPAETDR</sequence>
<protein>
    <submittedName>
        <fullName evidence="2">Transcriptional regulator</fullName>
    </submittedName>
</protein>
<dbReference type="EMBL" id="BMMZ01000014">
    <property type="protein sequence ID" value="GGL79037.1"/>
    <property type="molecule type" value="Genomic_DNA"/>
</dbReference>
<dbReference type="InterPro" id="IPR036390">
    <property type="entry name" value="WH_DNA-bd_sf"/>
</dbReference>
<name>A0A917SFI6_9ACTN</name>
<comment type="caution">
    <text evidence="2">The sequence shown here is derived from an EMBL/GenBank/DDBJ whole genome shotgun (WGS) entry which is preliminary data.</text>
</comment>
<dbReference type="GO" id="GO:0003700">
    <property type="term" value="F:DNA-binding transcription factor activity"/>
    <property type="evidence" value="ECO:0007669"/>
    <property type="project" value="InterPro"/>
</dbReference>
<dbReference type="AlphaFoldDB" id="A0A917SFI6"/>
<dbReference type="InterPro" id="IPR036388">
    <property type="entry name" value="WH-like_DNA-bd_sf"/>
</dbReference>
<gene>
    <name evidence="2" type="ORF">GCM10011575_41720</name>
</gene>
<evidence type="ECO:0000259" key="1">
    <source>
        <dbReference type="SMART" id="SM00418"/>
    </source>
</evidence>
<dbReference type="Proteomes" id="UP000613840">
    <property type="component" value="Unassembled WGS sequence"/>
</dbReference>
<organism evidence="2 3">
    <name type="scientific">Microlunatus endophyticus</name>
    <dbReference type="NCBI Taxonomy" id="1716077"/>
    <lineage>
        <taxon>Bacteria</taxon>
        <taxon>Bacillati</taxon>
        <taxon>Actinomycetota</taxon>
        <taxon>Actinomycetes</taxon>
        <taxon>Propionibacteriales</taxon>
        <taxon>Propionibacteriaceae</taxon>
        <taxon>Microlunatus</taxon>
    </lineage>
</organism>
<dbReference type="SUPFAM" id="SSF46785">
    <property type="entry name" value="Winged helix' DNA-binding domain"/>
    <property type="match status" value="1"/>
</dbReference>